<evidence type="ECO:0000313" key="9">
    <source>
        <dbReference type="Proteomes" id="UP000612055"/>
    </source>
</evidence>
<dbReference type="GO" id="GO:0005509">
    <property type="term" value="F:calcium ion binding"/>
    <property type="evidence" value="ECO:0007669"/>
    <property type="project" value="InterPro"/>
</dbReference>
<sequence length="322" mass="34103">MWSGTRCIDVPECMLGLCKGNSKCVNTPTNYTCTCPAGYEYAGYGCVEINECVRANPCKGISVCVDAPVWPICSCPPGYWYNGSNCTDINECNNAPGPCLGGAVCQNTIGSYRCNCPTKPTWAYDNIRGDCYDPCSPNPCGAGGTCTGTPLATTSWKYNCTCPAGTSFVGGSCKAPNLAWNASESCSSSQSFSPCSNVKDGILNSVWASAVPWSGGMEDLYPRVSLTWGYTTPLPSVSRVVVRYTAGATGSLTQNCTLSLSNGGPGSQVVRFMPEPTGMSGIVGNYNRTYSPPLNNIVQMMLTCTKAFASAVWMVNELEVYA</sequence>
<dbReference type="FunFam" id="2.10.25.10:FF:000005">
    <property type="entry name" value="Fibrillin 2"/>
    <property type="match status" value="1"/>
</dbReference>
<evidence type="ECO:0000256" key="1">
    <source>
        <dbReference type="ARBA" id="ARBA00022536"/>
    </source>
</evidence>
<feature type="domain" description="EGF-like" evidence="7">
    <location>
        <begin position="132"/>
        <end position="174"/>
    </location>
</feature>
<evidence type="ECO:0000256" key="4">
    <source>
        <dbReference type="ARBA" id="ARBA00023157"/>
    </source>
</evidence>
<dbReference type="InterPro" id="IPR052235">
    <property type="entry name" value="Nephronectin_domain"/>
</dbReference>
<keyword evidence="9" id="KW-1185">Reference proteome</keyword>
<evidence type="ECO:0000259" key="7">
    <source>
        <dbReference type="PROSITE" id="PS50026"/>
    </source>
</evidence>
<keyword evidence="2" id="KW-0732">Signal</keyword>
<keyword evidence="1 6" id="KW-0245">EGF-like domain</keyword>
<gene>
    <name evidence="8" type="ORF">HYH03_013880</name>
</gene>
<organism evidence="8 9">
    <name type="scientific">Edaphochlamys debaryana</name>
    <dbReference type="NCBI Taxonomy" id="47281"/>
    <lineage>
        <taxon>Eukaryota</taxon>
        <taxon>Viridiplantae</taxon>
        <taxon>Chlorophyta</taxon>
        <taxon>core chlorophytes</taxon>
        <taxon>Chlorophyceae</taxon>
        <taxon>CS clade</taxon>
        <taxon>Chlamydomonadales</taxon>
        <taxon>Chlamydomonadales incertae sedis</taxon>
        <taxon>Edaphochlamys</taxon>
    </lineage>
</organism>
<feature type="domain" description="EGF-like" evidence="7">
    <location>
        <begin position="48"/>
        <end position="87"/>
    </location>
</feature>
<evidence type="ECO:0000313" key="8">
    <source>
        <dbReference type="EMBL" id="KAG2487457.1"/>
    </source>
</evidence>
<evidence type="ECO:0000256" key="6">
    <source>
        <dbReference type="PROSITE-ProRule" id="PRU00076"/>
    </source>
</evidence>
<dbReference type="AlphaFoldDB" id="A0A835XM93"/>
<evidence type="ECO:0000256" key="3">
    <source>
        <dbReference type="ARBA" id="ARBA00022737"/>
    </source>
</evidence>
<comment type="caution">
    <text evidence="8">The sequence shown here is derived from an EMBL/GenBank/DDBJ whole genome shotgun (WGS) entry which is preliminary data.</text>
</comment>
<dbReference type="Pfam" id="PF07645">
    <property type="entry name" value="EGF_CA"/>
    <property type="match status" value="2"/>
</dbReference>
<dbReference type="Gene3D" id="2.10.25.10">
    <property type="entry name" value="Laminin"/>
    <property type="match status" value="4"/>
</dbReference>
<dbReference type="PROSITE" id="PS01187">
    <property type="entry name" value="EGF_CA"/>
    <property type="match status" value="1"/>
</dbReference>
<feature type="domain" description="EGF-like" evidence="7">
    <location>
        <begin position="88"/>
        <end position="128"/>
    </location>
</feature>
<dbReference type="OrthoDB" id="4062651at2759"/>
<accession>A0A835XM93</accession>
<feature type="domain" description="EGF-like" evidence="7">
    <location>
        <begin position="9"/>
        <end position="47"/>
    </location>
</feature>
<reference evidence="8" key="1">
    <citation type="journal article" date="2020" name="bioRxiv">
        <title>Comparative genomics of Chlamydomonas.</title>
        <authorList>
            <person name="Craig R.J."/>
            <person name="Hasan A.R."/>
            <person name="Ness R.W."/>
            <person name="Keightley P.D."/>
        </authorList>
    </citation>
    <scope>NUCLEOTIDE SEQUENCE</scope>
    <source>
        <strain evidence="8">CCAP 11/70</strain>
    </source>
</reference>
<dbReference type="SMART" id="SM00179">
    <property type="entry name" value="EGF_CA"/>
    <property type="match status" value="3"/>
</dbReference>
<dbReference type="PROSITE" id="PS00010">
    <property type="entry name" value="ASX_HYDROXYL"/>
    <property type="match status" value="2"/>
</dbReference>
<keyword evidence="5" id="KW-0325">Glycoprotein</keyword>
<comment type="caution">
    <text evidence="6">Lacks conserved residue(s) required for the propagation of feature annotation.</text>
</comment>
<dbReference type="InterPro" id="IPR000152">
    <property type="entry name" value="EGF-type_Asp/Asn_hydroxyl_site"/>
</dbReference>
<dbReference type="PANTHER" id="PTHR24050:SF28">
    <property type="entry name" value="UROMODULIN-LIKE"/>
    <property type="match status" value="1"/>
</dbReference>
<dbReference type="CDD" id="cd00054">
    <property type="entry name" value="EGF_CA"/>
    <property type="match status" value="3"/>
</dbReference>
<keyword evidence="3" id="KW-0677">Repeat</keyword>
<evidence type="ECO:0000256" key="2">
    <source>
        <dbReference type="ARBA" id="ARBA00022729"/>
    </source>
</evidence>
<dbReference type="Proteomes" id="UP000612055">
    <property type="component" value="Unassembled WGS sequence"/>
</dbReference>
<dbReference type="EMBL" id="JAEHOE010000096">
    <property type="protein sequence ID" value="KAG2487457.1"/>
    <property type="molecule type" value="Genomic_DNA"/>
</dbReference>
<protein>
    <recommendedName>
        <fullName evidence="7">EGF-like domain-containing protein</fullName>
    </recommendedName>
</protein>
<dbReference type="PROSITE" id="PS50026">
    <property type="entry name" value="EGF_3"/>
    <property type="match status" value="4"/>
</dbReference>
<dbReference type="SUPFAM" id="SSF57184">
    <property type="entry name" value="Growth factor receptor domain"/>
    <property type="match status" value="1"/>
</dbReference>
<name>A0A835XM93_9CHLO</name>
<dbReference type="PROSITE" id="PS01186">
    <property type="entry name" value="EGF_2"/>
    <property type="match status" value="2"/>
</dbReference>
<dbReference type="InterPro" id="IPR049883">
    <property type="entry name" value="NOTCH1_EGF-like"/>
</dbReference>
<dbReference type="InterPro" id="IPR018097">
    <property type="entry name" value="EGF_Ca-bd_CS"/>
</dbReference>
<dbReference type="PANTHER" id="PTHR24050">
    <property type="entry name" value="PA14 DOMAIN-CONTAINING PROTEIN"/>
    <property type="match status" value="1"/>
</dbReference>
<dbReference type="InterPro" id="IPR009030">
    <property type="entry name" value="Growth_fac_rcpt_cys_sf"/>
</dbReference>
<proteinExistence type="predicted"/>
<dbReference type="InterPro" id="IPR000742">
    <property type="entry name" value="EGF"/>
</dbReference>
<evidence type="ECO:0000256" key="5">
    <source>
        <dbReference type="ARBA" id="ARBA00023180"/>
    </source>
</evidence>
<dbReference type="InterPro" id="IPR001881">
    <property type="entry name" value="EGF-like_Ca-bd_dom"/>
</dbReference>
<dbReference type="SMART" id="SM00181">
    <property type="entry name" value="EGF"/>
    <property type="match status" value="4"/>
</dbReference>
<keyword evidence="4" id="KW-1015">Disulfide bond</keyword>